<sequence length="34" mass="3821">MLGRKSSAVLLKASSEDLFFCWEWNAAEMSVLSN</sequence>
<reference evidence="1" key="1">
    <citation type="submission" date="2021-01" db="EMBL/GenBank/DDBJ databases">
        <authorList>
            <consortium name="Genoscope - CEA"/>
            <person name="William W."/>
        </authorList>
    </citation>
    <scope>NUCLEOTIDE SEQUENCE</scope>
</reference>
<dbReference type="Proteomes" id="UP001295469">
    <property type="component" value="Chromosome C02"/>
</dbReference>
<accession>A0A816KCJ8</accession>
<protein>
    <submittedName>
        <fullName evidence="1">(rape) hypothetical protein</fullName>
    </submittedName>
</protein>
<name>A0A816KCJ8_BRANA</name>
<dbReference type="EMBL" id="HG994366">
    <property type="protein sequence ID" value="CAF1895609.1"/>
    <property type="molecule type" value="Genomic_DNA"/>
</dbReference>
<gene>
    <name evidence="1" type="ORF">DARMORV10_C02P16820.1</name>
</gene>
<dbReference type="AlphaFoldDB" id="A0A816KCJ8"/>
<evidence type="ECO:0000313" key="1">
    <source>
        <dbReference type="EMBL" id="CAF1895609.1"/>
    </source>
</evidence>
<organism evidence="1">
    <name type="scientific">Brassica napus</name>
    <name type="common">Rape</name>
    <dbReference type="NCBI Taxonomy" id="3708"/>
    <lineage>
        <taxon>Eukaryota</taxon>
        <taxon>Viridiplantae</taxon>
        <taxon>Streptophyta</taxon>
        <taxon>Embryophyta</taxon>
        <taxon>Tracheophyta</taxon>
        <taxon>Spermatophyta</taxon>
        <taxon>Magnoliopsida</taxon>
        <taxon>eudicotyledons</taxon>
        <taxon>Gunneridae</taxon>
        <taxon>Pentapetalae</taxon>
        <taxon>rosids</taxon>
        <taxon>malvids</taxon>
        <taxon>Brassicales</taxon>
        <taxon>Brassicaceae</taxon>
        <taxon>Brassiceae</taxon>
        <taxon>Brassica</taxon>
    </lineage>
</organism>
<proteinExistence type="predicted"/>